<evidence type="ECO:0000256" key="1">
    <source>
        <dbReference type="PROSITE-ProRule" id="PRU00371"/>
    </source>
</evidence>
<dbReference type="SMART" id="SM00595">
    <property type="entry name" value="MADF"/>
    <property type="match status" value="2"/>
</dbReference>
<sequence>TMHATLSLATRFYFRAGGRASRLVAARVADIFSVEGTLIFSSQPTLTMDRFDLMGNDEAEPTFNLRLIEAVKHSTCLYDQNDRQYRCAEFKMKVWTRLSNVLGYEGDKNMLANRWKQLRDKYGKEKKKLKETGESPTWQYYKHLAFLDPHMVDRNKDGKKFSDNKLPPISDTQFAQNLINEVQRQPCLYDSRDPKYRHTDCRNLAWMQIVSLLKYPGDMNSIAKQWKTLRDHYVRERRFISEGLREESSWELYPSMQWMGPFVADREKHRDSQRTKRVRRAESAENLSDDQFDDSMTTGFMTPRPKQSRAPDVLLDGDSAFAASAVSDLRSLSENSRSMARMQIEHLLMNGQRLGSASHHGGYDNK</sequence>
<evidence type="ECO:0000313" key="6">
    <source>
        <dbReference type="Proteomes" id="UP001432027"/>
    </source>
</evidence>
<dbReference type="InterPro" id="IPR004210">
    <property type="entry name" value="BESS_motif"/>
</dbReference>
<protein>
    <submittedName>
        <fullName evidence="5">Uncharacterized protein</fullName>
    </submittedName>
</protein>
<feature type="region of interest" description="Disordered" evidence="2">
    <location>
        <begin position="266"/>
        <end position="311"/>
    </location>
</feature>
<comment type="subcellular location">
    <subcellularLocation>
        <location evidence="1">Nucleus</location>
    </subcellularLocation>
</comment>
<dbReference type="GO" id="GO:0003677">
    <property type="term" value="F:DNA binding"/>
    <property type="evidence" value="ECO:0007669"/>
    <property type="project" value="InterPro"/>
</dbReference>
<feature type="non-terminal residue" evidence="5">
    <location>
        <position position="1"/>
    </location>
</feature>
<name>A0AAV5SVS0_9BILA</name>
<feature type="domain" description="MADF" evidence="3">
    <location>
        <begin position="66"/>
        <end position="152"/>
    </location>
</feature>
<accession>A0AAV5SVS0</accession>
<comment type="caution">
    <text evidence="5">The sequence shown here is derived from an EMBL/GenBank/DDBJ whole genome shotgun (WGS) entry which is preliminary data.</text>
</comment>
<dbReference type="PANTHER" id="PTHR12243:SF57">
    <property type="entry name" value="ALCOHOL DEHYDROGENASE TRANSCRIPTION FACTOR MYB_SANT-LIKE PROTEIN"/>
    <property type="match status" value="1"/>
</dbReference>
<organism evidence="5 6">
    <name type="scientific">Pristionchus entomophagus</name>
    <dbReference type="NCBI Taxonomy" id="358040"/>
    <lineage>
        <taxon>Eukaryota</taxon>
        <taxon>Metazoa</taxon>
        <taxon>Ecdysozoa</taxon>
        <taxon>Nematoda</taxon>
        <taxon>Chromadorea</taxon>
        <taxon>Rhabditida</taxon>
        <taxon>Rhabditina</taxon>
        <taxon>Diplogasteromorpha</taxon>
        <taxon>Diplogasteroidea</taxon>
        <taxon>Neodiplogasteridae</taxon>
        <taxon>Pristionchus</taxon>
    </lineage>
</organism>
<dbReference type="Proteomes" id="UP001432027">
    <property type="component" value="Unassembled WGS sequence"/>
</dbReference>
<dbReference type="InterPro" id="IPR006578">
    <property type="entry name" value="MADF-dom"/>
</dbReference>
<dbReference type="AlphaFoldDB" id="A0AAV5SVS0"/>
<evidence type="ECO:0000259" key="4">
    <source>
        <dbReference type="PROSITE" id="PS51031"/>
    </source>
</evidence>
<feature type="domain" description="BESS" evidence="4">
    <location>
        <begin position="315"/>
        <end position="354"/>
    </location>
</feature>
<dbReference type="GO" id="GO:0005634">
    <property type="term" value="C:nucleus"/>
    <property type="evidence" value="ECO:0007669"/>
    <property type="project" value="UniProtKB-SubCell"/>
</dbReference>
<dbReference type="EMBL" id="BTSX01000002">
    <property type="protein sequence ID" value="GMS84339.1"/>
    <property type="molecule type" value="Genomic_DNA"/>
</dbReference>
<feature type="domain" description="MADF" evidence="3">
    <location>
        <begin position="177"/>
        <end position="264"/>
    </location>
</feature>
<evidence type="ECO:0000313" key="5">
    <source>
        <dbReference type="EMBL" id="GMS84339.1"/>
    </source>
</evidence>
<evidence type="ECO:0000256" key="2">
    <source>
        <dbReference type="SAM" id="MobiDB-lite"/>
    </source>
</evidence>
<evidence type="ECO:0000259" key="3">
    <source>
        <dbReference type="PROSITE" id="PS51029"/>
    </source>
</evidence>
<gene>
    <name evidence="5" type="ORF">PENTCL1PPCAC_6514</name>
</gene>
<dbReference type="PANTHER" id="PTHR12243">
    <property type="entry name" value="MADF DOMAIN TRANSCRIPTION FACTOR"/>
    <property type="match status" value="1"/>
</dbReference>
<keyword evidence="6" id="KW-1185">Reference proteome</keyword>
<dbReference type="PROSITE" id="PS51029">
    <property type="entry name" value="MADF"/>
    <property type="match status" value="2"/>
</dbReference>
<reference evidence="5" key="1">
    <citation type="submission" date="2023-10" db="EMBL/GenBank/DDBJ databases">
        <title>Genome assembly of Pristionchus species.</title>
        <authorList>
            <person name="Yoshida K."/>
            <person name="Sommer R.J."/>
        </authorList>
    </citation>
    <scope>NUCLEOTIDE SEQUENCE</scope>
    <source>
        <strain evidence="5">RS0144</strain>
    </source>
</reference>
<dbReference type="PROSITE" id="PS51031">
    <property type="entry name" value="BESS"/>
    <property type="match status" value="1"/>
</dbReference>
<proteinExistence type="predicted"/>
<dbReference type="InterPro" id="IPR039353">
    <property type="entry name" value="TF_Adf1"/>
</dbReference>
<keyword evidence="1" id="KW-0539">Nucleus</keyword>
<dbReference type="Pfam" id="PF10545">
    <property type="entry name" value="MADF_DNA_bdg"/>
    <property type="match status" value="2"/>
</dbReference>
<dbReference type="GO" id="GO:0005667">
    <property type="term" value="C:transcription regulator complex"/>
    <property type="evidence" value="ECO:0007669"/>
    <property type="project" value="TreeGrafter"/>
</dbReference>
<dbReference type="GO" id="GO:0006357">
    <property type="term" value="P:regulation of transcription by RNA polymerase II"/>
    <property type="evidence" value="ECO:0007669"/>
    <property type="project" value="TreeGrafter"/>
</dbReference>